<keyword evidence="2" id="KW-1185">Reference proteome</keyword>
<reference evidence="2" key="1">
    <citation type="submission" date="2017-08" db="EMBL/GenBank/DDBJ databases">
        <title>Direct submision.</title>
        <authorList>
            <person name="Kim S.-J."/>
            <person name="Rhee S.-K."/>
        </authorList>
    </citation>
    <scope>NUCLEOTIDE SEQUENCE [LARGE SCALE GENOMIC DNA]</scope>
    <source>
        <strain evidence="2">GI5</strain>
    </source>
</reference>
<proteinExistence type="predicted"/>
<dbReference type="KEGG" id="kak:Kalk_10935"/>
<protein>
    <submittedName>
        <fullName evidence="1">Uncharacterized protein</fullName>
    </submittedName>
</protein>
<sequence length="336" mass="36836">MIDQLKPFLYARWRPILGITVGSVCLLASMLPSSVLPFVGQLELAAKTESDAINVTLYEPWNWQQSIQLNTGQFVIDNVLITENPFLEFEENAARHHGQSTSGSLSITPSAGSHLYISYLQIPSQQRLNLSSINKSDLELAVRSTASDQPAKLKGKLNLIGSGEVCQTPLQGEVICHSVTPSKIRPDAPRSIHFQSSSTQFSLHLPIQSAALFENNSVSDIGYWKLGVARNFQEAPFSCGLLDGVLIFTVSDQSHDLWRTDCVTILGTNINITSDWVDGQFHSRIRGSGKTNSDLMPSVLQATLATPWISDIATAMGWIIAFISTLAFLRHPTLEG</sequence>
<name>A0A2K9LN48_9GAMM</name>
<dbReference type="EMBL" id="CP022684">
    <property type="protein sequence ID" value="AUM12905.1"/>
    <property type="molecule type" value="Genomic_DNA"/>
</dbReference>
<gene>
    <name evidence="1" type="ORF">Kalk_10935</name>
</gene>
<organism evidence="1 2">
    <name type="scientific">Ketobacter alkanivorans</name>
    <dbReference type="NCBI Taxonomy" id="1917421"/>
    <lineage>
        <taxon>Bacteria</taxon>
        <taxon>Pseudomonadati</taxon>
        <taxon>Pseudomonadota</taxon>
        <taxon>Gammaproteobacteria</taxon>
        <taxon>Pseudomonadales</taxon>
        <taxon>Ketobacteraceae</taxon>
        <taxon>Ketobacter</taxon>
    </lineage>
</organism>
<dbReference type="Proteomes" id="UP000235116">
    <property type="component" value="Chromosome"/>
</dbReference>
<evidence type="ECO:0000313" key="1">
    <source>
        <dbReference type="EMBL" id="AUM12905.1"/>
    </source>
</evidence>
<evidence type="ECO:0000313" key="2">
    <source>
        <dbReference type="Proteomes" id="UP000235116"/>
    </source>
</evidence>
<accession>A0A2K9LN48</accession>
<dbReference type="AlphaFoldDB" id="A0A2K9LN48"/>
<dbReference type="RefSeq" id="WP_101894286.1">
    <property type="nucleotide sequence ID" value="NZ_CP022684.1"/>
</dbReference>